<sequence length="56" mass="6390">MYPRVGPVDGVLLKKENTPDPVDIHVGRRLRLRREILRLSQEQVANGCDFSTDTEV</sequence>
<dbReference type="InterPro" id="IPR010982">
    <property type="entry name" value="Lambda_DNA-bd_dom_sf"/>
</dbReference>
<reference evidence="1" key="1">
    <citation type="submission" date="2018-10" db="EMBL/GenBank/DDBJ databases">
        <authorList>
            <person name="Gruber-Vodicka H."/>
            <person name="Jaeckle O."/>
        </authorList>
    </citation>
    <scope>NUCLEOTIDE SEQUENCE</scope>
</reference>
<dbReference type="GO" id="GO:0003677">
    <property type="term" value="F:DNA binding"/>
    <property type="evidence" value="ECO:0007669"/>
    <property type="project" value="InterPro"/>
</dbReference>
<gene>
    <name evidence="1" type="ORF">RIEGSTA812A_PEG_587</name>
</gene>
<dbReference type="EMBL" id="LR026963">
    <property type="protein sequence ID" value="VBB69114.1"/>
    <property type="molecule type" value="Genomic_DNA"/>
</dbReference>
<accession>A0A484H6D6</accession>
<evidence type="ECO:0000313" key="1">
    <source>
        <dbReference type="EMBL" id="VBB69114.1"/>
    </source>
</evidence>
<name>A0A484H6D6_9ZZZZ</name>
<proteinExistence type="predicted"/>
<organism evidence="1">
    <name type="scientific">invertebrate metagenome</name>
    <dbReference type="NCBI Taxonomy" id="1711999"/>
    <lineage>
        <taxon>unclassified sequences</taxon>
        <taxon>metagenomes</taxon>
        <taxon>organismal metagenomes</taxon>
    </lineage>
</organism>
<evidence type="ECO:0008006" key="2">
    <source>
        <dbReference type="Google" id="ProtNLM"/>
    </source>
</evidence>
<dbReference type="AlphaFoldDB" id="A0A484H6D6"/>
<protein>
    <recommendedName>
        <fullName evidence="2">HTH cro/C1-type domain-containing protein</fullName>
    </recommendedName>
</protein>
<dbReference type="SUPFAM" id="SSF47413">
    <property type="entry name" value="lambda repressor-like DNA-binding domains"/>
    <property type="match status" value="1"/>
</dbReference>